<gene>
    <name evidence="3" type="ORF">P0Y65_00115</name>
</gene>
<proteinExistence type="predicted"/>
<dbReference type="SMART" id="SM00028">
    <property type="entry name" value="TPR"/>
    <property type="match status" value="3"/>
</dbReference>
<evidence type="ECO:0000313" key="4">
    <source>
        <dbReference type="Proteomes" id="UP001217476"/>
    </source>
</evidence>
<dbReference type="InterPro" id="IPR036953">
    <property type="entry name" value="GreA/GreB_C_sf"/>
</dbReference>
<dbReference type="EMBL" id="CP119312">
    <property type="protein sequence ID" value="WEK04700.1"/>
    <property type="molecule type" value="Genomic_DNA"/>
</dbReference>
<evidence type="ECO:0000256" key="1">
    <source>
        <dbReference type="SAM" id="MobiDB-lite"/>
    </source>
</evidence>
<dbReference type="InterPro" id="IPR019734">
    <property type="entry name" value="TPR_rpt"/>
</dbReference>
<dbReference type="InterPro" id="IPR048987">
    <property type="entry name" value="PIN-TPR-GreABC"/>
</dbReference>
<dbReference type="Pfam" id="PF20698">
    <property type="entry name" value="PIN-TPR-GreABC"/>
    <property type="match status" value="1"/>
</dbReference>
<evidence type="ECO:0000259" key="2">
    <source>
        <dbReference type="Pfam" id="PF20698"/>
    </source>
</evidence>
<dbReference type="GO" id="GO:0003677">
    <property type="term" value="F:DNA binding"/>
    <property type="evidence" value="ECO:0007669"/>
    <property type="project" value="InterPro"/>
</dbReference>
<organism evidence="3 4">
    <name type="scientific">Candidatus Devosia phytovorans</name>
    <dbReference type="NCBI Taxonomy" id="3121372"/>
    <lineage>
        <taxon>Bacteria</taxon>
        <taxon>Pseudomonadati</taxon>
        <taxon>Pseudomonadota</taxon>
        <taxon>Alphaproteobacteria</taxon>
        <taxon>Hyphomicrobiales</taxon>
        <taxon>Devosiaceae</taxon>
        <taxon>Devosia</taxon>
    </lineage>
</organism>
<reference evidence="3" key="1">
    <citation type="submission" date="2023-03" db="EMBL/GenBank/DDBJ databases">
        <title>Andean soil-derived lignocellulolytic bacterial consortium as a source of novel taxa and putative plastic-active enzymes.</title>
        <authorList>
            <person name="Diaz-Garcia L."/>
            <person name="Chuvochina M."/>
            <person name="Feuerriegel G."/>
            <person name="Bunk B."/>
            <person name="Sproer C."/>
            <person name="Streit W.R."/>
            <person name="Rodriguez L.M."/>
            <person name="Overmann J."/>
            <person name="Jimenez D.J."/>
        </authorList>
    </citation>
    <scope>NUCLEOTIDE SEQUENCE</scope>
    <source>
        <strain evidence="3">MAG 4196</strain>
    </source>
</reference>
<feature type="region of interest" description="Disordered" evidence="1">
    <location>
        <begin position="1308"/>
        <end position="1332"/>
    </location>
</feature>
<name>A0AAJ6AZL5_9HYPH</name>
<feature type="domain" description="PIN" evidence="2">
    <location>
        <begin position="988"/>
        <end position="1126"/>
    </location>
</feature>
<dbReference type="SUPFAM" id="SSF48452">
    <property type="entry name" value="TPR-like"/>
    <property type="match status" value="2"/>
</dbReference>
<evidence type="ECO:0000313" key="3">
    <source>
        <dbReference type="EMBL" id="WEK04700.1"/>
    </source>
</evidence>
<dbReference type="InterPro" id="IPR011990">
    <property type="entry name" value="TPR-like_helical_dom_sf"/>
</dbReference>
<sequence>MSLIAATQIPKPADEQAFERASVPLWANLLDDPNVPRNGRRGQRQNGVDLYGIRDGDSKHYVGIQCKLKSDGHTLSEKEVRDEVTKALTFKPALKEYFITTTAPDDVAMQELARTITGELRKAGTPMLVNIWGWNALEEKISQDAEARNLFDPTYTPHSAVILEETRKVSSGQADMATKLANIETLLKEHFGTPPGDATTGADVVEAHLDAEIDNYRALIEKRQPQTAKTLLEGLLGRVASTASGRILFRIRANIGSCQYALGKDADAAATLAEAYEHAPHEPKAIANKAFSLLLQGRWRELQEFGVKSLRDDPTNEGLAGYLVQTGRFDDPGKDPLDLIPAALHNTAAVAIGRIDFFRWRRSAGQWWALAHQALTDHPDDPHARQFAAEADIDSVVTNPIFAHSRRLTPDDRSKLEGAATTLAALWDEARSGEAAIRPEDIAICGNIIVALHALDEFPRAIDIARQGLAVAPNDVDLLGRAAMVASEGGELDLTRELLPRLPDGPETVVIAFRLHTASADWPALAALLPKVDLLPESERPLLTAAARLAALLIGPQADRHSGFVHVAQTVKDDARASIVVADLAREQGFADIAEAAFEAAKGLVGPQSHFADRIMLARHAGQRDEWALAADLLSAHVDCSRDSAALRALARALVNDLPVRNRALKFFETLPPDVAEMPFYRHCEGMLAFNFGDLPRAETALRHALDLDPSLDSALALISVMRRTDRHDDIKAFLKDFDISEFRGSAYQRMHVAQALRDVGQPERAMALGYETVVSAPNDPRVALGYFGLVMMRSDEDVIPEAPVVALDTFVRLEGDKDREDAFLIVNGEDRPAQGIVGPSYPTAAAALGLRVGDNFEMAGPFGATRHWRVAEIKHKYLHALHDVMQNFERRFPDADGFYSMTMEGNDLEPALEQVRKASEAHRALADLYLDKKLPLAMVAQRHGGDIIGLVDYIRSLDESVVVCFGNQPERMEARKTIATRRAGGAVLDTYTAWTVATMDAFDVLTSVFGKLVVPRSVIDDLRSLADSHRPSGRSTMTVAYRDGQYLRQEHTAEDDAGSHQLILAQIAKIEAACETLPVAAPDDIGELAGSLTRAFASHILDPAFLSRDGYVLVCEDMYYRQWASAATSAQGVWLQPVFTYALETDRIDRARYRQLIVGLAGRRHDHLSLSGQDLVDSLIGDSTDELYEFAAVAQFIGGKKADLLSHVNVAKALLLYIWSATAKVEGQKRERGTSLIVENLTRFTGSNRGLALALLTGGMSQPAKDCLKAWMTAKSIATEEIERARSSLFQRGVTPIAKKRALPSFTPLALPNYGPAGRNGRPRRRKKRRG</sequence>
<protein>
    <recommendedName>
        <fullName evidence="2">PIN domain-containing protein</fullName>
    </recommendedName>
</protein>
<accession>A0AAJ6AZL5</accession>
<dbReference type="Proteomes" id="UP001217476">
    <property type="component" value="Chromosome"/>
</dbReference>
<dbReference type="GO" id="GO:0032784">
    <property type="term" value="P:regulation of DNA-templated transcription elongation"/>
    <property type="evidence" value="ECO:0007669"/>
    <property type="project" value="InterPro"/>
</dbReference>
<dbReference type="Gene3D" id="1.25.40.10">
    <property type="entry name" value="Tetratricopeptide repeat domain"/>
    <property type="match status" value="2"/>
</dbReference>
<dbReference type="Gene3D" id="3.10.50.30">
    <property type="entry name" value="Transcription elongation factor, GreA/GreB, C-terminal domain"/>
    <property type="match status" value="1"/>
</dbReference>
<feature type="compositionally biased region" description="Basic residues" evidence="1">
    <location>
        <begin position="1322"/>
        <end position="1332"/>
    </location>
</feature>